<dbReference type="EMBL" id="VSSQ01039729">
    <property type="protein sequence ID" value="MPM92845.1"/>
    <property type="molecule type" value="Genomic_DNA"/>
</dbReference>
<organism evidence="1">
    <name type="scientific">bioreactor metagenome</name>
    <dbReference type="NCBI Taxonomy" id="1076179"/>
    <lineage>
        <taxon>unclassified sequences</taxon>
        <taxon>metagenomes</taxon>
        <taxon>ecological metagenomes</taxon>
    </lineage>
</organism>
<gene>
    <name evidence="1" type="ORF">SDC9_139981</name>
</gene>
<proteinExistence type="predicted"/>
<name>A0A645DU87_9ZZZZ</name>
<dbReference type="AlphaFoldDB" id="A0A645DU87"/>
<comment type="caution">
    <text evidence="1">The sequence shown here is derived from an EMBL/GenBank/DDBJ whole genome shotgun (WGS) entry which is preliminary data.</text>
</comment>
<sequence length="49" mass="5720">MRKKEKTTLGIESNLMYLIEKITHKIIRNNGEILFQIKYGGVIRNKTNA</sequence>
<protein>
    <submittedName>
        <fullName evidence="1">Uncharacterized protein</fullName>
    </submittedName>
</protein>
<reference evidence="1" key="1">
    <citation type="submission" date="2019-08" db="EMBL/GenBank/DDBJ databases">
        <authorList>
            <person name="Kucharzyk K."/>
            <person name="Murdoch R.W."/>
            <person name="Higgins S."/>
            <person name="Loffler F."/>
        </authorList>
    </citation>
    <scope>NUCLEOTIDE SEQUENCE</scope>
</reference>
<evidence type="ECO:0000313" key="1">
    <source>
        <dbReference type="EMBL" id="MPM92845.1"/>
    </source>
</evidence>
<accession>A0A645DU87</accession>